<dbReference type="InterPro" id="IPR001173">
    <property type="entry name" value="Glyco_trans_2-like"/>
</dbReference>
<protein>
    <recommendedName>
        <fullName evidence="4">Glycosyltransferase 2-like domain-containing protein</fullName>
    </recommendedName>
</protein>
<keyword evidence="3" id="KW-0808">Transferase</keyword>
<dbReference type="Pfam" id="PF00535">
    <property type="entry name" value="Glycos_transf_2"/>
    <property type="match status" value="1"/>
</dbReference>
<reference evidence="5" key="1">
    <citation type="submission" date="2018-05" db="EMBL/GenBank/DDBJ databases">
        <authorList>
            <person name="Lanie J.A."/>
            <person name="Ng W.-L."/>
            <person name="Kazmierczak K.M."/>
            <person name="Andrzejewski T.M."/>
            <person name="Davidsen T.M."/>
            <person name="Wayne K.J."/>
            <person name="Tettelin H."/>
            <person name="Glass J.I."/>
            <person name="Rusch D."/>
            <person name="Podicherti R."/>
            <person name="Tsui H.-C.T."/>
            <person name="Winkler M.E."/>
        </authorList>
    </citation>
    <scope>NUCLEOTIDE SEQUENCE</scope>
</reference>
<evidence type="ECO:0000259" key="4">
    <source>
        <dbReference type="Pfam" id="PF00535"/>
    </source>
</evidence>
<dbReference type="PANTHER" id="PTHR43685">
    <property type="entry name" value="GLYCOSYLTRANSFERASE"/>
    <property type="match status" value="1"/>
</dbReference>
<feature type="domain" description="Glycosyltransferase 2-like" evidence="4">
    <location>
        <begin position="4"/>
        <end position="157"/>
    </location>
</feature>
<dbReference type="AlphaFoldDB" id="A0A382KD64"/>
<dbReference type="GO" id="GO:0016757">
    <property type="term" value="F:glycosyltransferase activity"/>
    <property type="evidence" value="ECO:0007669"/>
    <property type="project" value="UniProtKB-KW"/>
</dbReference>
<gene>
    <name evidence="5" type="ORF">METZ01_LOCUS275152</name>
</gene>
<dbReference type="InterPro" id="IPR050834">
    <property type="entry name" value="Glycosyltransf_2"/>
</dbReference>
<comment type="similarity">
    <text evidence="1">Belongs to the glycosyltransferase 2 family.</text>
</comment>
<accession>A0A382KD64</accession>
<proteinExistence type="inferred from homology"/>
<dbReference type="SUPFAM" id="SSF53448">
    <property type="entry name" value="Nucleotide-diphospho-sugar transferases"/>
    <property type="match status" value="1"/>
</dbReference>
<evidence type="ECO:0000256" key="2">
    <source>
        <dbReference type="ARBA" id="ARBA00022676"/>
    </source>
</evidence>
<name>A0A382KD64_9ZZZZ</name>
<keyword evidence="2" id="KW-0328">Glycosyltransferase</keyword>
<sequence>MNFSVLVSVYLGTKASELATCFESLLSQTLPAKEIVVVLDGPLTTDTEHCLHQYCDRLPIKLLPFPINRGLGLALRDGLIACEFELIARVDSDDISLPQRFQKQVTFMVENSTISIVGSALCETYNFRNTSTKVIRKAPKTSERSRKNRIRNPLNHPTVMYRKSHVVSCGNYENCNLFEDYLLWAKIIQSGYKVANLCEPLVETTVDNEYFKRRGGLKYVINEIALCKRLLTLHYFSKIDAATFLCIRIPLRLIPNRCRKLIYLTLLRTRTA</sequence>
<evidence type="ECO:0000256" key="1">
    <source>
        <dbReference type="ARBA" id="ARBA00006739"/>
    </source>
</evidence>
<dbReference type="Gene3D" id="3.90.550.10">
    <property type="entry name" value="Spore Coat Polysaccharide Biosynthesis Protein SpsA, Chain A"/>
    <property type="match status" value="1"/>
</dbReference>
<evidence type="ECO:0000256" key="3">
    <source>
        <dbReference type="ARBA" id="ARBA00022679"/>
    </source>
</evidence>
<dbReference type="EMBL" id="UINC01079872">
    <property type="protein sequence ID" value="SVC22298.1"/>
    <property type="molecule type" value="Genomic_DNA"/>
</dbReference>
<dbReference type="InterPro" id="IPR029044">
    <property type="entry name" value="Nucleotide-diphossugar_trans"/>
</dbReference>
<organism evidence="5">
    <name type="scientific">marine metagenome</name>
    <dbReference type="NCBI Taxonomy" id="408172"/>
    <lineage>
        <taxon>unclassified sequences</taxon>
        <taxon>metagenomes</taxon>
        <taxon>ecological metagenomes</taxon>
    </lineage>
</organism>
<dbReference type="PANTHER" id="PTHR43685:SF5">
    <property type="entry name" value="GLYCOSYLTRANSFERASE EPSE-RELATED"/>
    <property type="match status" value="1"/>
</dbReference>
<evidence type="ECO:0000313" key="5">
    <source>
        <dbReference type="EMBL" id="SVC22298.1"/>
    </source>
</evidence>